<evidence type="ECO:0000313" key="2">
    <source>
        <dbReference type="Proteomes" id="UP001153332"/>
    </source>
</evidence>
<accession>A0ACC2JJA2</accession>
<comment type="caution">
    <text evidence="1">The sequence shown here is derived from an EMBL/GenBank/DDBJ whole genome shotgun (WGS) entry which is preliminary data.</text>
</comment>
<evidence type="ECO:0000313" key="1">
    <source>
        <dbReference type="EMBL" id="KAJ8127593.1"/>
    </source>
</evidence>
<dbReference type="EMBL" id="JAPUUL010001368">
    <property type="protein sequence ID" value="KAJ8127593.1"/>
    <property type="molecule type" value="Genomic_DNA"/>
</dbReference>
<reference evidence="1" key="1">
    <citation type="submission" date="2022-12" db="EMBL/GenBank/DDBJ databases">
        <title>Genome Sequence of Lasiodiplodia mahajangana.</title>
        <authorList>
            <person name="Buettner E."/>
        </authorList>
    </citation>
    <scope>NUCLEOTIDE SEQUENCE</scope>
    <source>
        <strain evidence="1">VT137</strain>
    </source>
</reference>
<proteinExistence type="predicted"/>
<gene>
    <name evidence="1" type="ORF">O1611_g6042</name>
</gene>
<dbReference type="Proteomes" id="UP001153332">
    <property type="component" value="Unassembled WGS sequence"/>
</dbReference>
<sequence>MGGHFSSMLTQFFPPKPKFTEKNVPDLSGKVYLVTGSNTGVGKQLARLLYSKNAKVYIAARSEGKANKAIEDIQNSHPSSAGTLTFLQIDLNDLSSVKTAAEKFLFMETKLHVLFNNAGVQNTNKGANTAQGYEHHLGINTVAPFLFTKLLTPILANTARAESSTPGSVRVIWVSSQGAELSGLKSIGLDINNLDYHRDESDLMKYSISKVGNWLHGVEYAKRHKSDGIISIPLNPGNLTSDLYRENTNMGIAVAATLVGYPPVNGAYTQLYAGLSPDITIDKTGSWVIPFGRISEIRKDLQEATRSGAEGGNGTAANFWDWTEEQVRDYV</sequence>
<keyword evidence="2" id="KW-1185">Reference proteome</keyword>
<name>A0ACC2JJA2_9PEZI</name>
<organism evidence="1 2">
    <name type="scientific">Lasiodiplodia mahajangana</name>
    <dbReference type="NCBI Taxonomy" id="1108764"/>
    <lineage>
        <taxon>Eukaryota</taxon>
        <taxon>Fungi</taxon>
        <taxon>Dikarya</taxon>
        <taxon>Ascomycota</taxon>
        <taxon>Pezizomycotina</taxon>
        <taxon>Dothideomycetes</taxon>
        <taxon>Dothideomycetes incertae sedis</taxon>
        <taxon>Botryosphaeriales</taxon>
        <taxon>Botryosphaeriaceae</taxon>
        <taxon>Lasiodiplodia</taxon>
    </lineage>
</organism>
<protein>
    <submittedName>
        <fullName evidence="1">Uncharacterized protein</fullName>
    </submittedName>
</protein>